<evidence type="ECO:0000313" key="1">
    <source>
        <dbReference type="EMBL" id="MCJ8742852.1"/>
    </source>
</evidence>
<evidence type="ECO:0000313" key="2">
    <source>
        <dbReference type="Proteomes" id="UP000830395"/>
    </source>
</evidence>
<sequence>MLLDGCPGVQKSRSTTLGQFLLTEFVRWRRGQARVSVKELEDEEEKRNLQLRALELITASQPGYMDLLLEIYELKNLEKNLLLEHVAFLQNSCCFREAALLGMKLGLQEELDMEQMCVPLILMDKLPLAEAYVQDHADLQERLIRLLDSWCSPDFNLEDVTVEGNMDLQVVLVELLVKHSGLKAAAQWAKHYNVPRDRLPIGVWDTMETLSSSQLEINEVCSPLDLWVTPASHQLQFYQLPLDEQRVHAVENSEQLQLCRDSVLQAGRVVGVDMEWRAGFGTVSTQRISLIQLAVKERVFLLDLCAPGLSHHSLTVNFIRALLTDTSVLKLGYGMSGDLRSLVATWPELKEKPLEFKGVLDLLHVHQQLQRCWRGRTGPRPVEVNEGPAEKGLSLLVQQVLGKPLDKTEQLSNWERRPLRTGQVRYAAIDAYCLVDVYLTLSADPKAFGLPDDLHSIKPSPSTKSDSDKKAKEKRKQTGRRGRQSAIGRRGGQDECVRGNGERHGASITPQELRVVCDNMLQGLGRYLRCVGVDVLMLENTDDHKVAAQIARNEGRIILTSGQPFQT</sequence>
<organism evidence="1 2">
    <name type="scientific">Pangasius djambal</name>
    <dbReference type="NCBI Taxonomy" id="1691987"/>
    <lineage>
        <taxon>Eukaryota</taxon>
        <taxon>Metazoa</taxon>
        <taxon>Chordata</taxon>
        <taxon>Craniata</taxon>
        <taxon>Vertebrata</taxon>
        <taxon>Euteleostomi</taxon>
        <taxon>Actinopterygii</taxon>
        <taxon>Neopterygii</taxon>
        <taxon>Teleostei</taxon>
        <taxon>Ostariophysi</taxon>
        <taxon>Siluriformes</taxon>
        <taxon>Pangasiidae</taxon>
        <taxon>Pangasius</taxon>
    </lineage>
</organism>
<name>A0ACC5Z5K9_9TELE</name>
<keyword evidence="2" id="KW-1185">Reference proteome</keyword>
<gene>
    <name evidence="1" type="ORF">PDJAM_G00086890</name>
</gene>
<accession>A0ACC5Z5K9</accession>
<proteinExistence type="predicted"/>
<dbReference type="Proteomes" id="UP000830395">
    <property type="component" value="Chromosome 17"/>
</dbReference>
<feature type="non-terminal residue" evidence="1">
    <location>
        <position position="567"/>
    </location>
</feature>
<dbReference type="EMBL" id="CM040991">
    <property type="protein sequence ID" value="MCJ8742852.1"/>
    <property type="molecule type" value="Genomic_DNA"/>
</dbReference>
<protein>
    <submittedName>
        <fullName evidence="1">Uncharacterized protein</fullName>
    </submittedName>
</protein>
<reference evidence="1" key="1">
    <citation type="submission" date="2020-02" db="EMBL/GenBank/DDBJ databases">
        <title>Genome sequencing of the panga catfish, Pangasius djambal.</title>
        <authorList>
            <person name="Wen M."/>
            <person name="Zahm M."/>
            <person name="Roques C."/>
            <person name="Cabau C."/>
            <person name="Klopp C."/>
            <person name="Donnadieu C."/>
            <person name="Jouanno E."/>
            <person name="Avarre J.-C."/>
            <person name="Campet M."/>
            <person name="Ha T."/>
            <person name="Dugue R."/>
            <person name="Lampietro C."/>
            <person name="Louis A."/>
            <person name="Herpin A."/>
            <person name="Echchiki A."/>
            <person name="Berthelot C."/>
            <person name="Parey E."/>
            <person name="Roest-Crollius H."/>
            <person name="Braasch I."/>
            <person name="Postlethwait J.H."/>
            <person name="Bobe J."/>
            <person name="Montfort J."/>
            <person name="Bouchez O."/>
            <person name="Begum T."/>
            <person name="Schartl M."/>
            <person name="Gustiano R."/>
            <person name="Guiguen Y."/>
        </authorList>
    </citation>
    <scope>NUCLEOTIDE SEQUENCE</scope>
    <source>
        <strain evidence="1">Pdj_M5554</strain>
    </source>
</reference>
<comment type="caution">
    <text evidence="1">The sequence shown here is derived from an EMBL/GenBank/DDBJ whole genome shotgun (WGS) entry which is preliminary data.</text>
</comment>